<dbReference type="RefSeq" id="WP_197310076.1">
    <property type="nucleotide sequence ID" value="NZ_JADZLT010000040.1"/>
</dbReference>
<organism evidence="2 3">
    <name type="scientific">Methylobrevis albus</name>
    <dbReference type="NCBI Taxonomy" id="2793297"/>
    <lineage>
        <taxon>Bacteria</taxon>
        <taxon>Pseudomonadati</taxon>
        <taxon>Pseudomonadota</taxon>
        <taxon>Alphaproteobacteria</taxon>
        <taxon>Hyphomicrobiales</taxon>
        <taxon>Pleomorphomonadaceae</taxon>
        <taxon>Methylobrevis</taxon>
    </lineage>
</organism>
<dbReference type="EMBL" id="JADZLT010000040">
    <property type="protein sequence ID" value="MBH0236997.1"/>
    <property type="molecule type" value="Genomic_DNA"/>
</dbReference>
<comment type="caution">
    <text evidence="2">The sequence shown here is derived from an EMBL/GenBank/DDBJ whole genome shotgun (WGS) entry which is preliminary data.</text>
</comment>
<sequence>MADEDIGGRIRTERSGAAGVVVIDNPSRHNAVSKAMWLALPAAIAELAGDPAVRAIVLRGAGDGAFVSGADISEFAEVRRNAENSRAYEAANEAAFAAIRAAPKPTIAMIRRFCIGGGMGLAAACDIRIAARDAVFAVPAARLGLAYPPEAVADFVRLIGAARTKDLIFTARRVDAAEAAAIGFVDRLVEPADLETATADYVAAVAANAPLTQAAIKAAVAAIVALPGTADWTAAHTAAERCFDSADYAEGRAAFLAKRAPVFSGD</sequence>
<dbReference type="NCBIfam" id="NF004781">
    <property type="entry name" value="PRK06127.1"/>
    <property type="match status" value="1"/>
</dbReference>
<dbReference type="GO" id="GO:0008300">
    <property type="term" value="P:isoprenoid catabolic process"/>
    <property type="evidence" value="ECO:0007669"/>
    <property type="project" value="TreeGrafter"/>
</dbReference>
<dbReference type="InterPro" id="IPR014748">
    <property type="entry name" value="Enoyl-CoA_hydra_C"/>
</dbReference>
<evidence type="ECO:0000313" key="2">
    <source>
        <dbReference type="EMBL" id="MBH0236997.1"/>
    </source>
</evidence>
<dbReference type="InterPro" id="IPR051683">
    <property type="entry name" value="Enoyl-CoA_Hydratase/Isomerase"/>
</dbReference>
<dbReference type="SUPFAM" id="SSF52096">
    <property type="entry name" value="ClpP/crotonase"/>
    <property type="match status" value="1"/>
</dbReference>
<dbReference type="Pfam" id="PF00378">
    <property type="entry name" value="ECH_1"/>
    <property type="match status" value="1"/>
</dbReference>
<protein>
    <submittedName>
        <fullName evidence="2">Enoyl-CoA hydratase/isomerase family protein</fullName>
    </submittedName>
</protein>
<dbReference type="GO" id="GO:0003824">
    <property type="term" value="F:catalytic activity"/>
    <property type="evidence" value="ECO:0007669"/>
    <property type="project" value="UniProtKB-ARBA"/>
</dbReference>
<evidence type="ECO:0000313" key="3">
    <source>
        <dbReference type="Proteomes" id="UP000631694"/>
    </source>
</evidence>
<dbReference type="PANTHER" id="PTHR42964">
    <property type="entry name" value="ENOYL-COA HYDRATASE"/>
    <property type="match status" value="1"/>
</dbReference>
<accession>A0A931HZK1</accession>
<dbReference type="CDD" id="cd06558">
    <property type="entry name" value="crotonase-like"/>
    <property type="match status" value="1"/>
</dbReference>
<gene>
    <name evidence="2" type="ORF">I5731_04100</name>
</gene>
<evidence type="ECO:0000256" key="1">
    <source>
        <dbReference type="ARBA" id="ARBA00005254"/>
    </source>
</evidence>
<comment type="similarity">
    <text evidence="1">Belongs to the enoyl-CoA hydratase/isomerase family.</text>
</comment>
<reference evidence="2" key="1">
    <citation type="submission" date="2020-12" db="EMBL/GenBank/DDBJ databases">
        <title>Methylobrevis albus sp. nov., isolated from fresh water lack sediment.</title>
        <authorList>
            <person name="Zou Q."/>
        </authorList>
    </citation>
    <scope>NUCLEOTIDE SEQUENCE</scope>
    <source>
        <strain evidence="2">L22</strain>
    </source>
</reference>
<dbReference type="InterPro" id="IPR001753">
    <property type="entry name" value="Enoyl-CoA_hydra/iso"/>
</dbReference>
<name>A0A931HZK1_9HYPH</name>
<dbReference type="PANTHER" id="PTHR42964:SF1">
    <property type="entry name" value="POLYKETIDE BIOSYNTHESIS ENOYL-COA HYDRATASE PKSH-RELATED"/>
    <property type="match status" value="1"/>
</dbReference>
<dbReference type="InterPro" id="IPR029045">
    <property type="entry name" value="ClpP/crotonase-like_dom_sf"/>
</dbReference>
<dbReference type="Gene3D" id="3.90.226.10">
    <property type="entry name" value="2-enoyl-CoA Hydratase, Chain A, domain 1"/>
    <property type="match status" value="1"/>
</dbReference>
<keyword evidence="3" id="KW-1185">Reference proteome</keyword>
<proteinExistence type="inferred from homology"/>
<dbReference type="Gene3D" id="1.10.12.10">
    <property type="entry name" value="Lyase 2-enoyl-coa Hydratase, Chain A, domain 2"/>
    <property type="match status" value="1"/>
</dbReference>
<dbReference type="Proteomes" id="UP000631694">
    <property type="component" value="Unassembled WGS sequence"/>
</dbReference>
<dbReference type="AlphaFoldDB" id="A0A931HZK1"/>